<dbReference type="Proteomes" id="UP000286246">
    <property type="component" value="Unassembled WGS sequence"/>
</dbReference>
<dbReference type="AlphaFoldDB" id="A0A420BGZ2"/>
<evidence type="ECO:0000313" key="1">
    <source>
        <dbReference type="EMBL" id="RKE55968.1"/>
    </source>
</evidence>
<gene>
    <name evidence="1" type="ORF">DFQ12_0815</name>
</gene>
<comment type="caution">
    <text evidence="1">The sequence shown here is derived from an EMBL/GenBank/DDBJ whole genome shotgun (WGS) entry which is preliminary data.</text>
</comment>
<organism evidence="1 2">
    <name type="scientific">Sphingobacterium detergens</name>
    <dbReference type="NCBI Taxonomy" id="1145106"/>
    <lineage>
        <taxon>Bacteria</taxon>
        <taxon>Pseudomonadati</taxon>
        <taxon>Bacteroidota</taxon>
        <taxon>Sphingobacteriia</taxon>
        <taxon>Sphingobacteriales</taxon>
        <taxon>Sphingobacteriaceae</taxon>
        <taxon>Sphingobacterium</taxon>
    </lineage>
</organism>
<reference evidence="1 2" key="1">
    <citation type="submission" date="2018-09" db="EMBL/GenBank/DDBJ databases">
        <title>Genomic Encyclopedia of Type Strains, Phase III (KMG-III): the genomes of soil and plant-associated and newly described type strains.</title>
        <authorList>
            <person name="Whitman W."/>
        </authorList>
    </citation>
    <scope>NUCLEOTIDE SEQUENCE [LARGE SCALE GENOMIC DNA]</scope>
    <source>
        <strain evidence="1 2">CECT 7938</strain>
    </source>
</reference>
<protein>
    <submittedName>
        <fullName evidence="1">Uncharacterized protein</fullName>
    </submittedName>
</protein>
<name>A0A420BGZ2_SPHD1</name>
<sequence>MNMFQHAENLTTKNEGEFILCLISKIDNCIIAK</sequence>
<proteinExistence type="predicted"/>
<keyword evidence="2" id="KW-1185">Reference proteome</keyword>
<accession>A0A420BGZ2</accession>
<dbReference type="EMBL" id="RAPY01000001">
    <property type="protein sequence ID" value="RKE55968.1"/>
    <property type="molecule type" value="Genomic_DNA"/>
</dbReference>
<evidence type="ECO:0000313" key="2">
    <source>
        <dbReference type="Proteomes" id="UP000286246"/>
    </source>
</evidence>